<sequence>MADGEAAVKYPPQVGGANPPIPSFEEVLSPTLSFSQVLQGSIKPTVQVTDSESFTLKPISMHQGKPSVLFKISEKRTLFEITRPV</sequence>
<name>A0AAV3QRT2_LITER</name>
<proteinExistence type="predicted"/>
<dbReference type="EMBL" id="BAABME010005455">
    <property type="protein sequence ID" value="GAA0165677.1"/>
    <property type="molecule type" value="Genomic_DNA"/>
</dbReference>
<comment type="caution">
    <text evidence="1">The sequence shown here is derived from an EMBL/GenBank/DDBJ whole genome shotgun (WGS) entry which is preliminary data.</text>
</comment>
<keyword evidence="2" id="KW-1185">Reference proteome</keyword>
<evidence type="ECO:0000313" key="2">
    <source>
        <dbReference type="Proteomes" id="UP001454036"/>
    </source>
</evidence>
<dbReference type="Proteomes" id="UP001454036">
    <property type="component" value="Unassembled WGS sequence"/>
</dbReference>
<reference evidence="1 2" key="1">
    <citation type="submission" date="2024-01" db="EMBL/GenBank/DDBJ databases">
        <title>The complete chloroplast genome sequence of Lithospermum erythrorhizon: insights into the phylogenetic relationship among Boraginaceae species and the maternal lineages of purple gromwells.</title>
        <authorList>
            <person name="Okada T."/>
            <person name="Watanabe K."/>
        </authorList>
    </citation>
    <scope>NUCLEOTIDE SEQUENCE [LARGE SCALE GENOMIC DNA]</scope>
</reference>
<protein>
    <submittedName>
        <fullName evidence="1">Uncharacterized protein</fullName>
    </submittedName>
</protein>
<evidence type="ECO:0000313" key="1">
    <source>
        <dbReference type="EMBL" id="GAA0165677.1"/>
    </source>
</evidence>
<accession>A0AAV3QRT2</accession>
<dbReference type="AlphaFoldDB" id="A0AAV3QRT2"/>
<gene>
    <name evidence="1" type="ORF">LIER_21012</name>
</gene>
<organism evidence="1 2">
    <name type="scientific">Lithospermum erythrorhizon</name>
    <name type="common">Purple gromwell</name>
    <name type="synonym">Lithospermum officinale var. erythrorhizon</name>
    <dbReference type="NCBI Taxonomy" id="34254"/>
    <lineage>
        <taxon>Eukaryota</taxon>
        <taxon>Viridiplantae</taxon>
        <taxon>Streptophyta</taxon>
        <taxon>Embryophyta</taxon>
        <taxon>Tracheophyta</taxon>
        <taxon>Spermatophyta</taxon>
        <taxon>Magnoliopsida</taxon>
        <taxon>eudicotyledons</taxon>
        <taxon>Gunneridae</taxon>
        <taxon>Pentapetalae</taxon>
        <taxon>asterids</taxon>
        <taxon>lamiids</taxon>
        <taxon>Boraginales</taxon>
        <taxon>Boraginaceae</taxon>
        <taxon>Boraginoideae</taxon>
        <taxon>Lithospermeae</taxon>
        <taxon>Lithospermum</taxon>
    </lineage>
</organism>